<reference evidence="2 3" key="1">
    <citation type="submission" date="2023-07" db="EMBL/GenBank/DDBJ databases">
        <title>Sorghum-associated microbial communities from plants grown in Nebraska, USA.</title>
        <authorList>
            <person name="Schachtman D."/>
        </authorList>
    </citation>
    <scope>NUCLEOTIDE SEQUENCE [LARGE SCALE GENOMIC DNA]</scope>
    <source>
        <strain evidence="2 3">BE211</strain>
    </source>
</reference>
<feature type="transmembrane region" description="Helical" evidence="1">
    <location>
        <begin position="86"/>
        <end position="117"/>
    </location>
</feature>
<evidence type="ECO:0008006" key="4">
    <source>
        <dbReference type="Google" id="ProtNLM"/>
    </source>
</evidence>
<keyword evidence="1" id="KW-0472">Membrane</keyword>
<evidence type="ECO:0000256" key="1">
    <source>
        <dbReference type="SAM" id="Phobius"/>
    </source>
</evidence>
<dbReference type="RefSeq" id="WP_310258044.1">
    <property type="nucleotide sequence ID" value="NZ_JAVDWA010000002.1"/>
</dbReference>
<gene>
    <name evidence="2" type="ORF">J2X07_001734</name>
</gene>
<proteinExistence type="predicted"/>
<dbReference type="Pfam" id="PF06691">
    <property type="entry name" value="DUF1189"/>
    <property type="match status" value="2"/>
</dbReference>
<comment type="caution">
    <text evidence="2">The sequence shown here is derived from an EMBL/GenBank/DDBJ whole genome shotgun (WGS) entry which is preliminary data.</text>
</comment>
<feature type="transmembrane region" description="Helical" evidence="1">
    <location>
        <begin position="157"/>
        <end position="174"/>
    </location>
</feature>
<feature type="transmembrane region" description="Helical" evidence="1">
    <location>
        <begin position="20"/>
        <end position="49"/>
    </location>
</feature>
<organism evidence="2 3">
    <name type="scientific">Fictibacillus barbaricus</name>
    <dbReference type="NCBI Taxonomy" id="182136"/>
    <lineage>
        <taxon>Bacteria</taxon>
        <taxon>Bacillati</taxon>
        <taxon>Bacillota</taxon>
        <taxon>Bacilli</taxon>
        <taxon>Bacillales</taxon>
        <taxon>Fictibacillaceae</taxon>
        <taxon>Fictibacillus</taxon>
    </lineage>
</organism>
<keyword evidence="1" id="KW-0812">Transmembrane</keyword>
<keyword evidence="3" id="KW-1185">Reference proteome</keyword>
<dbReference type="Proteomes" id="UP001258181">
    <property type="component" value="Unassembled WGS sequence"/>
</dbReference>
<keyword evidence="1" id="KW-1133">Transmembrane helix</keyword>
<evidence type="ECO:0000313" key="3">
    <source>
        <dbReference type="Proteomes" id="UP001258181"/>
    </source>
</evidence>
<sequence>MKLHTRFLKSLYSISSISHFRLFGVGSTIMYVLLLTFISMIPMVFLFLVNLLSHSNGQTLDNFQNYGLNQEQMQQFAESMNGIMPIVLLVVYMILYILFAGILFSGISILSFAGLIFSKFGNKRLTYRHLWVISSYSITMPVVLLTIIFALNVQLPYSFLWFWVISCIILVLSIKNTPAKK</sequence>
<accession>A0ABU1TZY2</accession>
<protein>
    <recommendedName>
        <fullName evidence="4">DUF1189 domain-containing protein</fullName>
    </recommendedName>
</protein>
<dbReference type="InterPro" id="IPR009574">
    <property type="entry name" value="DUF1189"/>
</dbReference>
<name>A0ABU1TZY2_9BACL</name>
<evidence type="ECO:0000313" key="2">
    <source>
        <dbReference type="EMBL" id="MDR7072757.1"/>
    </source>
</evidence>
<dbReference type="EMBL" id="JAVDWA010000002">
    <property type="protein sequence ID" value="MDR7072757.1"/>
    <property type="molecule type" value="Genomic_DNA"/>
</dbReference>
<feature type="transmembrane region" description="Helical" evidence="1">
    <location>
        <begin position="129"/>
        <end position="151"/>
    </location>
</feature>